<reference evidence="1 2" key="1">
    <citation type="submission" date="2016-03" db="EMBL/GenBank/DDBJ databases">
        <authorList>
            <person name="Ploux O."/>
        </authorList>
    </citation>
    <scope>NUCLEOTIDE SEQUENCE [LARGE SCALE GENOMIC DNA]</scope>
    <source>
        <strain evidence="1 2">R-45370</strain>
    </source>
</reference>
<dbReference type="SUPFAM" id="SSF53850">
    <property type="entry name" value="Periplasmic binding protein-like II"/>
    <property type="match status" value="1"/>
</dbReference>
<dbReference type="Proteomes" id="UP000078476">
    <property type="component" value="Unassembled WGS sequence"/>
</dbReference>
<sequence>MPLVLIGVKRGQETEKYGFRINLSMHTHLAVLISLPFLVCALACSMLMTVANAADDPFASETLRAGFYAKSFPDFSVEDVEVSVKLLSEEIGQEVGVKTTVKAYEDIQSMRQDFENGTINFVVTSSILMVSQFDKNLLSDGFRFIRSVESLDKLLVLGQNKPNKDGFNSYRGQRLVLAQSDPTCELYLDLLSLSDFKQSYSNSFKLIKRVKKAHQLILMLFFNQADVTCLYQNAYDIAIEMNPQLKQKITVLSEIKNVPEGMGLFHISTPAAFREIVIAEALKLQNRPRGRQLLELFKGEQTIRAGVNDLSAAMELHAAHQRLLGRQ</sequence>
<proteinExistence type="predicted"/>
<evidence type="ECO:0000313" key="2">
    <source>
        <dbReference type="Proteomes" id="UP000078476"/>
    </source>
</evidence>
<accession>A0A177NTG7</accession>
<organism evidence="1 2">
    <name type="scientific">Methylomonas lenta</name>
    <dbReference type="NCBI Taxonomy" id="980561"/>
    <lineage>
        <taxon>Bacteria</taxon>
        <taxon>Pseudomonadati</taxon>
        <taxon>Pseudomonadota</taxon>
        <taxon>Gammaproteobacteria</taxon>
        <taxon>Methylococcales</taxon>
        <taxon>Methylococcaceae</taxon>
        <taxon>Methylomonas</taxon>
    </lineage>
</organism>
<name>A0A177NTG7_9GAMM</name>
<evidence type="ECO:0008006" key="3">
    <source>
        <dbReference type="Google" id="ProtNLM"/>
    </source>
</evidence>
<dbReference type="Pfam" id="PF12974">
    <property type="entry name" value="Phosphonate-bd"/>
    <property type="match status" value="1"/>
</dbReference>
<dbReference type="AlphaFoldDB" id="A0A177NTG7"/>
<dbReference type="EMBL" id="LUUI01000016">
    <property type="protein sequence ID" value="OAI21221.1"/>
    <property type="molecule type" value="Genomic_DNA"/>
</dbReference>
<evidence type="ECO:0000313" key="1">
    <source>
        <dbReference type="EMBL" id="OAI21221.1"/>
    </source>
</evidence>
<protein>
    <recommendedName>
        <fullName evidence="3">Solute-binding protein family 3/N-terminal domain-containing protein</fullName>
    </recommendedName>
</protein>
<keyword evidence="2" id="KW-1185">Reference proteome</keyword>
<dbReference type="STRING" id="980561.A1359_19570"/>
<gene>
    <name evidence="1" type="ORF">A1359_19570</name>
</gene>
<comment type="caution">
    <text evidence="1">The sequence shown here is derived from an EMBL/GenBank/DDBJ whole genome shotgun (WGS) entry which is preliminary data.</text>
</comment>
<dbReference type="OrthoDB" id="5566781at2"/>